<gene>
    <name evidence="2" type="ORF">COX77_02265</name>
</gene>
<protein>
    <submittedName>
        <fullName evidence="2">Uncharacterized protein</fullName>
    </submittedName>
</protein>
<organism evidence="2 3">
    <name type="scientific">Candidatus Komeilibacteria bacterium CG_4_10_14_0_2_um_filter_37_10</name>
    <dbReference type="NCBI Taxonomy" id="1974470"/>
    <lineage>
        <taxon>Bacteria</taxon>
        <taxon>Candidatus Komeiliibacteriota</taxon>
    </lineage>
</organism>
<keyword evidence="1" id="KW-0175">Coiled coil</keyword>
<sequence>MSKYEQLVAAITKAREELSDKTTQLKQLTQKKEQSDEEFVEQLAQNKLAALMTEFQAIGEDQDEVRGQKIDEILLFLATLADDEKLVLGKYLYGKKILSGCQGTFGYKSPTSCGGCHRGKKNVELAGVQKFINSYGDRVYGVPKEVFEEALARLKSGTDYTQQKALQDEIVGLRDDISAKRRITEAIAKLVDKGESAYEQMEDFVRLLARIERVTFADCDRENHIGLVINDETYYRAGCEYGVTFTIYRDGNSKSEYFKWRDGYSASNDDPGARYEKAEVISVDDQKVSVKLESSRRKINRTFDLPKTKESITVNFPVLSDQEQKDFTKRFRSEKQRLLDLHWRKNGTYPDYINFRKMSGQLSVGPSGREVPYSRSEVAEELVRADVGRAVLVIKAQIDAAAERGKQHEWVVYLVTSKETRQLTRDCAYEAELEDGRRIELRASDFINK</sequence>
<accession>A0A2M7VF46</accession>
<evidence type="ECO:0000313" key="2">
    <source>
        <dbReference type="EMBL" id="PIZ99187.1"/>
    </source>
</evidence>
<dbReference type="AlphaFoldDB" id="A0A2M7VF46"/>
<evidence type="ECO:0000313" key="3">
    <source>
        <dbReference type="Proteomes" id="UP000230405"/>
    </source>
</evidence>
<proteinExistence type="predicted"/>
<dbReference type="Proteomes" id="UP000230405">
    <property type="component" value="Unassembled WGS sequence"/>
</dbReference>
<comment type="caution">
    <text evidence="2">The sequence shown here is derived from an EMBL/GenBank/DDBJ whole genome shotgun (WGS) entry which is preliminary data.</text>
</comment>
<feature type="coiled-coil region" evidence="1">
    <location>
        <begin position="1"/>
        <end position="45"/>
    </location>
</feature>
<evidence type="ECO:0000256" key="1">
    <source>
        <dbReference type="SAM" id="Coils"/>
    </source>
</evidence>
<reference evidence="3" key="1">
    <citation type="submission" date="2017-09" db="EMBL/GenBank/DDBJ databases">
        <title>Depth-based differentiation of microbial function through sediment-hosted aquifers and enrichment of novel symbionts in the deep terrestrial subsurface.</title>
        <authorList>
            <person name="Probst A.J."/>
            <person name="Ladd B."/>
            <person name="Jarett J.K."/>
            <person name="Geller-Mcgrath D.E."/>
            <person name="Sieber C.M.K."/>
            <person name="Emerson J.B."/>
            <person name="Anantharaman K."/>
            <person name="Thomas B.C."/>
            <person name="Malmstrom R."/>
            <person name="Stieglmeier M."/>
            <person name="Klingl A."/>
            <person name="Woyke T."/>
            <person name="Ryan C.M."/>
            <person name="Banfield J.F."/>
        </authorList>
    </citation>
    <scope>NUCLEOTIDE SEQUENCE [LARGE SCALE GENOMIC DNA]</scope>
</reference>
<name>A0A2M7VF46_9BACT</name>
<dbReference type="EMBL" id="PFPO01000043">
    <property type="protein sequence ID" value="PIZ99187.1"/>
    <property type="molecule type" value="Genomic_DNA"/>
</dbReference>